<dbReference type="InterPro" id="IPR036412">
    <property type="entry name" value="HAD-like_sf"/>
</dbReference>
<dbReference type="InterPro" id="IPR023214">
    <property type="entry name" value="HAD_sf"/>
</dbReference>
<dbReference type="NCBIfam" id="TIGR00099">
    <property type="entry name" value="Cof-subfamily"/>
    <property type="match status" value="1"/>
</dbReference>
<dbReference type="Proteomes" id="UP000746535">
    <property type="component" value="Unassembled WGS sequence"/>
</dbReference>
<dbReference type="NCBIfam" id="TIGR01484">
    <property type="entry name" value="HAD-SF-IIB"/>
    <property type="match status" value="1"/>
</dbReference>
<dbReference type="PANTHER" id="PTHR10000">
    <property type="entry name" value="PHOSPHOSERINE PHOSPHATASE"/>
    <property type="match status" value="1"/>
</dbReference>
<evidence type="ECO:0000313" key="2">
    <source>
        <dbReference type="Proteomes" id="UP000746535"/>
    </source>
</evidence>
<reference evidence="1 2" key="1">
    <citation type="submission" date="2020-03" db="EMBL/GenBank/DDBJ databases">
        <authorList>
            <person name="Wang L."/>
            <person name="He N."/>
            <person name="Li Y."/>
            <person name="Fang Y."/>
            <person name="Zhang F."/>
        </authorList>
    </citation>
    <scope>NUCLEOTIDE SEQUENCE [LARGE SCALE GENOMIC DNA]</scope>
    <source>
        <strain evidence="2">hsmgli-8</strain>
    </source>
</reference>
<dbReference type="PANTHER" id="PTHR10000:SF8">
    <property type="entry name" value="HAD SUPERFAMILY HYDROLASE-LIKE, TYPE 3"/>
    <property type="match status" value="1"/>
</dbReference>
<dbReference type="Gene3D" id="3.30.1240.10">
    <property type="match status" value="1"/>
</dbReference>
<dbReference type="CDD" id="cd07516">
    <property type="entry name" value="HAD_Pase"/>
    <property type="match status" value="1"/>
</dbReference>
<sequence>MSGPIRLVLSDMDGTLLRPDHSLAPAVIKAVGQLREAGVVFSLASARPPRAMLQQAKALGVTGPLAGFNGGTVVDAEGAVLEAHRVAPQAVTMALEFFAQHPVDVWLFADDEWLLKDYNAAHLETERHALGYDAVQVDDFTPYLERVDKIVATTADHALLERLERQLQALLGDSAHAARSQAYYLDITAIEADKGKALARLAQRLGISLEQTAALGDGHNDMAMFREAGLAIAMGQAAEDVREAADEVTASNEEDGVALAIERFILPRAPQ</sequence>
<dbReference type="SFLD" id="SFLDG01140">
    <property type="entry name" value="C2.B:_Phosphomannomutase_and_P"/>
    <property type="match status" value="1"/>
</dbReference>
<dbReference type="InterPro" id="IPR000150">
    <property type="entry name" value="Cof"/>
</dbReference>
<dbReference type="SUPFAM" id="SSF56784">
    <property type="entry name" value="HAD-like"/>
    <property type="match status" value="1"/>
</dbReference>
<gene>
    <name evidence="1" type="ORF">HBH25_12865</name>
</gene>
<organism evidence="1 2">
    <name type="scientific">Pseudomonas quercus</name>
    <dbReference type="NCBI Taxonomy" id="2722792"/>
    <lineage>
        <taxon>Bacteria</taxon>
        <taxon>Pseudomonadati</taxon>
        <taxon>Pseudomonadota</taxon>
        <taxon>Gammaproteobacteria</taxon>
        <taxon>Pseudomonadales</taxon>
        <taxon>Pseudomonadaceae</taxon>
        <taxon>Pseudomonas</taxon>
    </lineage>
</organism>
<accession>A0ABX0YEA7</accession>
<evidence type="ECO:0000313" key="1">
    <source>
        <dbReference type="EMBL" id="NJP01738.1"/>
    </source>
</evidence>
<proteinExistence type="predicted"/>
<dbReference type="SFLD" id="SFLDS00003">
    <property type="entry name" value="Haloacid_Dehalogenase"/>
    <property type="match status" value="1"/>
</dbReference>
<dbReference type="InterPro" id="IPR006379">
    <property type="entry name" value="HAD-SF_hydro_IIB"/>
</dbReference>
<keyword evidence="2" id="KW-1185">Reference proteome</keyword>
<dbReference type="EMBL" id="JAAVJI010000006">
    <property type="protein sequence ID" value="NJP01738.1"/>
    <property type="molecule type" value="Genomic_DNA"/>
</dbReference>
<dbReference type="RefSeq" id="WP_168084309.1">
    <property type="nucleotide sequence ID" value="NZ_JAAVJI010000006.1"/>
</dbReference>
<dbReference type="Gene3D" id="3.40.50.1000">
    <property type="entry name" value="HAD superfamily/HAD-like"/>
    <property type="match status" value="1"/>
</dbReference>
<dbReference type="Pfam" id="PF08282">
    <property type="entry name" value="Hydrolase_3"/>
    <property type="match status" value="1"/>
</dbReference>
<name>A0ABX0YEA7_9PSED</name>
<protein>
    <submittedName>
        <fullName evidence="1">HAD family phosphatase</fullName>
    </submittedName>
</protein>
<comment type="caution">
    <text evidence="1">The sequence shown here is derived from an EMBL/GenBank/DDBJ whole genome shotgun (WGS) entry which is preliminary data.</text>
</comment>